<organism evidence="22 23">
    <name type="scientific">Hydrogenophaga borbori</name>
    <dbReference type="NCBI Taxonomy" id="2294117"/>
    <lineage>
        <taxon>Bacteria</taxon>
        <taxon>Pseudomonadati</taxon>
        <taxon>Pseudomonadota</taxon>
        <taxon>Betaproteobacteria</taxon>
        <taxon>Burkholderiales</taxon>
        <taxon>Comamonadaceae</taxon>
        <taxon>Hydrogenophaga</taxon>
    </lineage>
</organism>
<dbReference type="Proteomes" id="UP000261931">
    <property type="component" value="Unassembled WGS sequence"/>
</dbReference>
<dbReference type="GO" id="GO:0019166">
    <property type="term" value="F:trans-2-enoyl-CoA reductase (NADPH) activity"/>
    <property type="evidence" value="ECO:0007669"/>
    <property type="project" value="UniProtKB-EC"/>
</dbReference>
<dbReference type="Pfam" id="PF13561">
    <property type="entry name" value="adh_short_C2"/>
    <property type="match status" value="1"/>
</dbReference>
<evidence type="ECO:0000256" key="3">
    <source>
        <dbReference type="ARBA" id="ARBA00006484"/>
    </source>
</evidence>
<sequence length="309" mass="32145">MSPEAAEPAGGGPAPDRYRSVFRPGLFAGQVIVVTGGGSGIGRCTAHELAALGAHVALVGRRPEKLRAVAEEIAADGGRASCHAGDIRQEDTVRALVADIVATQGRLHGLVNNAGGQYISPLEKIGAKGWQAVLDTNLMGGFLVARECYLQSLQAHGGAIVNIVADMWGSMPGMGHSGAARAGMVSFTETAALEWARSGVRVNAVAPGYIASSGMDHYPPEAGPMLREMRETVPLGRFGNEAETSAAIAFLLSPAASFISGSVLRVDGARPQVRLGWGQVAAPAEAQSRDAVKPFDGFHRYAVPQVFQP</sequence>
<evidence type="ECO:0000256" key="14">
    <source>
        <dbReference type="ARBA" id="ARBA00038849"/>
    </source>
</evidence>
<evidence type="ECO:0000256" key="6">
    <source>
        <dbReference type="ARBA" id="ARBA00022832"/>
    </source>
</evidence>
<dbReference type="InterPro" id="IPR052388">
    <property type="entry name" value="Peroxisomal_t2-enoyl-CoA_red"/>
</dbReference>
<dbReference type="GO" id="GO:0006633">
    <property type="term" value="P:fatty acid biosynthetic process"/>
    <property type="evidence" value="ECO:0007669"/>
    <property type="project" value="UniProtKB-KW"/>
</dbReference>
<keyword evidence="23" id="KW-1185">Reference proteome</keyword>
<dbReference type="EC" id="1.3.1.38" evidence="14"/>
<name>A0A372EF64_9BURK</name>
<comment type="catalytic activity">
    <reaction evidence="20">
        <text>(2E)-decenoyl-CoA + NADPH + H(+) = decanoyl-CoA + NADP(+)</text>
        <dbReference type="Rhea" id="RHEA:44960"/>
        <dbReference type="ChEBI" id="CHEBI:15378"/>
        <dbReference type="ChEBI" id="CHEBI:57783"/>
        <dbReference type="ChEBI" id="CHEBI:58349"/>
        <dbReference type="ChEBI" id="CHEBI:61406"/>
        <dbReference type="ChEBI" id="CHEBI:61430"/>
    </reaction>
    <physiologicalReaction direction="left-to-right" evidence="20">
        <dbReference type="Rhea" id="RHEA:44961"/>
    </physiologicalReaction>
</comment>
<dbReference type="PANTHER" id="PTHR24317">
    <property type="entry name" value="PEROXISOMAL TRANS-2-ENOYL-COA REDUCTASE"/>
    <property type="match status" value="1"/>
</dbReference>
<reference evidence="22 23" key="1">
    <citation type="submission" date="2018-08" db="EMBL/GenBank/DDBJ databases">
        <title>Hydrogenophaga sp. LA-38 isolated from sludge.</title>
        <authorList>
            <person name="Im W.-T."/>
        </authorList>
    </citation>
    <scope>NUCLEOTIDE SEQUENCE [LARGE SCALE GENOMIC DNA]</scope>
    <source>
        <strain evidence="22 23">LA-38</strain>
    </source>
</reference>
<comment type="subcellular location">
    <subcellularLocation>
        <location evidence="1">Peroxisome</location>
    </subcellularLocation>
</comment>
<evidence type="ECO:0000256" key="9">
    <source>
        <dbReference type="ARBA" id="ARBA00023098"/>
    </source>
</evidence>
<evidence type="ECO:0000256" key="8">
    <source>
        <dbReference type="ARBA" id="ARBA00023002"/>
    </source>
</evidence>
<accession>A0A372EF64</accession>
<evidence type="ECO:0000256" key="12">
    <source>
        <dbReference type="ARBA" id="ARBA00037124"/>
    </source>
</evidence>
<dbReference type="EMBL" id="QVLS01000014">
    <property type="protein sequence ID" value="RFP76939.1"/>
    <property type="molecule type" value="Genomic_DNA"/>
</dbReference>
<evidence type="ECO:0000256" key="10">
    <source>
        <dbReference type="ARBA" id="ARBA00023140"/>
    </source>
</evidence>
<evidence type="ECO:0000256" key="7">
    <source>
        <dbReference type="ARBA" id="ARBA00022857"/>
    </source>
</evidence>
<dbReference type="FunFam" id="3.40.50.720:FF:000084">
    <property type="entry name" value="Short-chain dehydrogenase reductase"/>
    <property type="match status" value="1"/>
</dbReference>
<keyword evidence="11" id="KW-0275">Fatty acid biosynthesis</keyword>
<evidence type="ECO:0000256" key="13">
    <source>
        <dbReference type="ARBA" id="ARBA00038622"/>
    </source>
</evidence>
<evidence type="ECO:0000313" key="23">
    <source>
        <dbReference type="Proteomes" id="UP000261931"/>
    </source>
</evidence>
<comment type="subunit">
    <text evidence="13">Interacts with PEX5, probably required to target it into peroxisomes.</text>
</comment>
<comment type="catalytic activity">
    <reaction evidence="18">
        <text>(2E)-hexenoyl-CoA + NADPH + H(+) = hexanoyl-CoA + NADP(+)</text>
        <dbReference type="Rhea" id="RHEA:44956"/>
        <dbReference type="ChEBI" id="CHEBI:15378"/>
        <dbReference type="ChEBI" id="CHEBI:57783"/>
        <dbReference type="ChEBI" id="CHEBI:58349"/>
        <dbReference type="ChEBI" id="CHEBI:62077"/>
        <dbReference type="ChEBI" id="CHEBI:62620"/>
    </reaction>
    <physiologicalReaction direction="left-to-right" evidence="18">
        <dbReference type="Rhea" id="RHEA:44957"/>
    </physiologicalReaction>
</comment>
<keyword evidence="10" id="KW-0576">Peroxisome</keyword>
<evidence type="ECO:0000256" key="5">
    <source>
        <dbReference type="ARBA" id="ARBA00022553"/>
    </source>
</evidence>
<evidence type="ECO:0000256" key="21">
    <source>
        <dbReference type="ARBA" id="ARBA00049559"/>
    </source>
</evidence>
<keyword evidence="7" id="KW-0521">NADP</keyword>
<comment type="catalytic activity">
    <reaction evidence="21">
        <text>(2E)-octenoyl-CoA + NADPH + H(+) = octanoyl-CoA + NADP(+)</text>
        <dbReference type="Rhea" id="RHEA:44952"/>
        <dbReference type="ChEBI" id="CHEBI:15378"/>
        <dbReference type="ChEBI" id="CHEBI:57386"/>
        <dbReference type="ChEBI" id="CHEBI:57783"/>
        <dbReference type="ChEBI" id="CHEBI:58349"/>
        <dbReference type="ChEBI" id="CHEBI:62242"/>
    </reaction>
    <physiologicalReaction direction="left-to-right" evidence="21">
        <dbReference type="Rhea" id="RHEA:44953"/>
    </physiologicalReaction>
</comment>
<keyword evidence="9" id="KW-0443">Lipid metabolism</keyword>
<evidence type="ECO:0000256" key="11">
    <source>
        <dbReference type="ARBA" id="ARBA00023160"/>
    </source>
</evidence>
<dbReference type="PRINTS" id="PR00080">
    <property type="entry name" value="SDRFAMILY"/>
</dbReference>
<proteinExistence type="inferred from homology"/>
<keyword evidence="8" id="KW-0560">Oxidoreductase</keyword>
<evidence type="ECO:0000256" key="16">
    <source>
        <dbReference type="ARBA" id="ARBA00047570"/>
    </source>
</evidence>
<comment type="catalytic activity">
    <reaction evidence="16">
        <text>(2E)-dodecenoyl-CoA + NADPH + H(+) = dodecanoyl-CoA + NADP(+)</text>
        <dbReference type="Rhea" id="RHEA:44964"/>
        <dbReference type="ChEBI" id="CHEBI:15378"/>
        <dbReference type="ChEBI" id="CHEBI:57330"/>
        <dbReference type="ChEBI" id="CHEBI:57375"/>
        <dbReference type="ChEBI" id="CHEBI:57783"/>
        <dbReference type="ChEBI" id="CHEBI:58349"/>
    </reaction>
    <physiologicalReaction direction="left-to-right" evidence="16">
        <dbReference type="Rhea" id="RHEA:44965"/>
    </physiologicalReaction>
</comment>
<dbReference type="Gene3D" id="3.40.50.720">
    <property type="entry name" value="NAD(P)-binding Rossmann-like Domain"/>
    <property type="match status" value="1"/>
</dbReference>
<evidence type="ECO:0000256" key="2">
    <source>
        <dbReference type="ARBA" id="ARBA00005189"/>
    </source>
</evidence>
<comment type="caution">
    <text evidence="22">The sequence shown here is derived from an EMBL/GenBank/DDBJ whole genome shotgun (WGS) entry which is preliminary data.</text>
</comment>
<comment type="catalytic activity">
    <reaction evidence="19">
        <text>a (2E)-enoyl-CoA + NADPH + H(+) = a 2,3-saturated acyl-CoA + NADP(+)</text>
        <dbReference type="Rhea" id="RHEA:33763"/>
        <dbReference type="ChEBI" id="CHEBI:15378"/>
        <dbReference type="ChEBI" id="CHEBI:57783"/>
        <dbReference type="ChEBI" id="CHEBI:58349"/>
        <dbReference type="ChEBI" id="CHEBI:58856"/>
        <dbReference type="ChEBI" id="CHEBI:65111"/>
        <dbReference type="EC" id="1.3.1.38"/>
    </reaction>
    <physiologicalReaction direction="left-to-right" evidence="19">
        <dbReference type="Rhea" id="RHEA:33764"/>
    </physiologicalReaction>
</comment>
<gene>
    <name evidence="22" type="ORF">DY262_19500</name>
</gene>
<evidence type="ECO:0000256" key="1">
    <source>
        <dbReference type="ARBA" id="ARBA00004275"/>
    </source>
</evidence>
<evidence type="ECO:0000256" key="20">
    <source>
        <dbReference type="ARBA" id="ARBA00049386"/>
    </source>
</evidence>
<comment type="catalytic activity">
    <reaction evidence="17">
        <text>(2E)-tetradecenoyl-CoA + NADPH + H(+) = tetradecanoyl-CoA + NADP(+)</text>
        <dbReference type="Rhea" id="RHEA:44968"/>
        <dbReference type="ChEBI" id="CHEBI:15378"/>
        <dbReference type="ChEBI" id="CHEBI:57385"/>
        <dbReference type="ChEBI" id="CHEBI:57783"/>
        <dbReference type="ChEBI" id="CHEBI:58349"/>
        <dbReference type="ChEBI" id="CHEBI:61405"/>
    </reaction>
    <physiologicalReaction direction="left-to-right" evidence="17">
        <dbReference type="Rhea" id="RHEA:44969"/>
    </physiologicalReaction>
</comment>
<comment type="similarity">
    <text evidence="3">Belongs to the short-chain dehydrogenases/reductases (SDR) family.</text>
</comment>
<evidence type="ECO:0000256" key="15">
    <source>
        <dbReference type="ARBA" id="ARBA00041063"/>
    </source>
</evidence>
<keyword evidence="6" id="KW-0276">Fatty acid metabolism</keyword>
<comment type="pathway">
    <text evidence="2">Lipid metabolism.</text>
</comment>
<dbReference type="InterPro" id="IPR002347">
    <property type="entry name" value="SDR_fam"/>
</dbReference>
<evidence type="ECO:0000256" key="19">
    <source>
        <dbReference type="ARBA" id="ARBA00049251"/>
    </source>
</evidence>
<dbReference type="AlphaFoldDB" id="A0A372EF64"/>
<dbReference type="SUPFAM" id="SSF51735">
    <property type="entry name" value="NAD(P)-binding Rossmann-fold domains"/>
    <property type="match status" value="1"/>
</dbReference>
<evidence type="ECO:0000256" key="17">
    <source>
        <dbReference type="ARBA" id="ARBA00048686"/>
    </source>
</evidence>
<dbReference type="PANTHER" id="PTHR24317:SF7">
    <property type="entry name" value="PEROXISOMAL TRANS-2-ENOYL-COA REDUCTASE"/>
    <property type="match status" value="1"/>
</dbReference>
<evidence type="ECO:0000256" key="18">
    <source>
        <dbReference type="ARBA" id="ARBA00049108"/>
    </source>
</evidence>
<keyword evidence="4" id="KW-0444">Lipid biosynthesis</keyword>
<dbReference type="InterPro" id="IPR036291">
    <property type="entry name" value="NAD(P)-bd_dom_sf"/>
</dbReference>
<evidence type="ECO:0000256" key="4">
    <source>
        <dbReference type="ARBA" id="ARBA00022516"/>
    </source>
</evidence>
<protein>
    <recommendedName>
        <fullName evidence="15">Peroxisomal trans-2-enoyl-CoA reductase</fullName>
        <ecNumber evidence="14">1.3.1.38</ecNumber>
    </recommendedName>
</protein>
<comment type="function">
    <text evidence="12">Participates in chain elongation of fatty acids. Catalyzes the reduction of trans-2-enoyl-CoAs of varying chain lengths from 6:1 to 16:1, having maximum activity with 10:1 CoA. Has no 2,4-dienoyl-CoA reductase activity.</text>
</comment>
<dbReference type="PRINTS" id="PR00081">
    <property type="entry name" value="GDHRDH"/>
</dbReference>
<evidence type="ECO:0000313" key="22">
    <source>
        <dbReference type="EMBL" id="RFP76939.1"/>
    </source>
</evidence>
<keyword evidence="5" id="KW-0597">Phosphoprotein</keyword>